<feature type="domain" description="Mammalian cell entry C-terminal" evidence="3">
    <location>
        <begin position="116"/>
        <end position="283"/>
    </location>
</feature>
<keyword evidence="1" id="KW-0812">Transmembrane</keyword>
<dbReference type="Pfam" id="PF11887">
    <property type="entry name" value="Mce4_CUP1"/>
    <property type="match status" value="1"/>
</dbReference>
<dbReference type="InterPro" id="IPR052336">
    <property type="entry name" value="MlaD_Phospholipid_Transporter"/>
</dbReference>
<dbReference type="NCBIfam" id="TIGR00996">
    <property type="entry name" value="Mtu_fam_mce"/>
    <property type="match status" value="1"/>
</dbReference>
<protein>
    <submittedName>
        <fullName evidence="4">MCE family protein</fullName>
    </submittedName>
</protein>
<comment type="caution">
    <text evidence="4">The sequence shown here is derived from an EMBL/GenBank/DDBJ whole genome shotgun (WGS) entry which is preliminary data.</text>
</comment>
<feature type="transmembrane region" description="Helical" evidence="1">
    <location>
        <begin position="7"/>
        <end position="28"/>
    </location>
</feature>
<dbReference type="InterPro" id="IPR005693">
    <property type="entry name" value="Mce"/>
</dbReference>
<organism evidence="4 5">
    <name type="scientific">Mycolicibacterium arseniciresistens</name>
    <dbReference type="NCBI Taxonomy" id="3062257"/>
    <lineage>
        <taxon>Bacteria</taxon>
        <taxon>Bacillati</taxon>
        <taxon>Actinomycetota</taxon>
        <taxon>Actinomycetes</taxon>
        <taxon>Mycobacteriales</taxon>
        <taxon>Mycobacteriaceae</taxon>
        <taxon>Mycolicibacterium</taxon>
    </lineage>
</organism>
<evidence type="ECO:0000313" key="4">
    <source>
        <dbReference type="EMBL" id="MDO3634315.1"/>
    </source>
</evidence>
<feature type="domain" description="Mce/MlaD" evidence="2">
    <location>
        <begin position="33"/>
        <end position="108"/>
    </location>
</feature>
<evidence type="ECO:0000256" key="1">
    <source>
        <dbReference type="SAM" id="Phobius"/>
    </source>
</evidence>
<keyword evidence="1" id="KW-0472">Membrane</keyword>
<evidence type="ECO:0000259" key="2">
    <source>
        <dbReference type="Pfam" id="PF02470"/>
    </source>
</evidence>
<dbReference type="PANTHER" id="PTHR33371">
    <property type="entry name" value="INTERMEMBRANE PHOSPHOLIPID TRANSPORT SYSTEM BINDING PROTEIN MLAD-RELATED"/>
    <property type="match status" value="1"/>
</dbReference>
<keyword evidence="1" id="KW-1133">Transmembrane helix</keyword>
<accession>A0ABT8UBS6</accession>
<evidence type="ECO:0000259" key="3">
    <source>
        <dbReference type="Pfam" id="PF11887"/>
    </source>
</evidence>
<sequence length="348" mass="36916">MDKTIRAGVLGIAVVACVVIVAFGYTSLPFYPQGKTYEAFFADAGGISPGNDVNISGITVGKVTDVGLAGNAAKVAFTVDRKVRLGDQTLVSIRTETVLGERSLGIVPQGSGSVTSIPLSRTTAPYTLNMALQDLGQNSGALDKDQLTQALQVLTDSFRDATPELRRTLDGVATLSRSINANDEALGQLLTRARSVTAVLADRAGQVNQLITDGNQLFAALDERRAALSSLIAGIDDVSQQISGFVADNRREFGPALRKLNLVLDNLLERREHISQALKRLPGYATSLGESVASGSGFQVNLPNAIPNGTQSAALLDLYFQPGKIPDSLADLLRGFINERLIIRPKSP</sequence>
<dbReference type="Pfam" id="PF02470">
    <property type="entry name" value="MlaD"/>
    <property type="match status" value="1"/>
</dbReference>
<gene>
    <name evidence="4" type="ORF">Q2100_00985</name>
</gene>
<dbReference type="PROSITE" id="PS51257">
    <property type="entry name" value="PROKAR_LIPOPROTEIN"/>
    <property type="match status" value="1"/>
</dbReference>
<evidence type="ECO:0000313" key="5">
    <source>
        <dbReference type="Proteomes" id="UP001168823"/>
    </source>
</evidence>
<dbReference type="InterPro" id="IPR003399">
    <property type="entry name" value="Mce/MlaD"/>
</dbReference>
<dbReference type="Gene3D" id="1.20.5.300">
    <property type="match status" value="1"/>
</dbReference>
<dbReference type="RefSeq" id="WP_302912466.1">
    <property type="nucleotide sequence ID" value="NZ_JAUMSQ010000003.1"/>
</dbReference>
<reference evidence="4" key="1">
    <citation type="submission" date="2023-07" db="EMBL/GenBank/DDBJ databases">
        <title>Mycolicibacterium sp. nov., a novel bacterial species.</title>
        <authorList>
            <person name="Cao Y."/>
        </authorList>
    </citation>
    <scope>NUCLEOTIDE SEQUENCE</scope>
    <source>
        <strain evidence="4">KC 300</strain>
    </source>
</reference>
<dbReference type="PANTHER" id="PTHR33371:SF18">
    <property type="entry name" value="MCE-FAMILY PROTEIN MCE3C"/>
    <property type="match status" value="1"/>
</dbReference>
<name>A0ABT8UBS6_9MYCO</name>
<dbReference type="EMBL" id="JAUMSQ010000003">
    <property type="protein sequence ID" value="MDO3634315.1"/>
    <property type="molecule type" value="Genomic_DNA"/>
</dbReference>
<dbReference type="Proteomes" id="UP001168823">
    <property type="component" value="Unassembled WGS sequence"/>
</dbReference>
<proteinExistence type="predicted"/>
<dbReference type="InterPro" id="IPR024516">
    <property type="entry name" value="Mce_C"/>
</dbReference>
<dbReference type="PRINTS" id="PR01782">
    <property type="entry name" value="MCEVIRFACTOR"/>
</dbReference>
<keyword evidence="5" id="KW-1185">Reference proteome</keyword>